<proteinExistence type="predicted"/>
<dbReference type="GeneID" id="78340917"/>
<dbReference type="Pfam" id="PF01475">
    <property type="entry name" value="FUR"/>
    <property type="match status" value="1"/>
</dbReference>
<dbReference type="AlphaFoldDB" id="A0A4Y1WP41"/>
<keyword evidence="1" id="KW-0862">Zinc</keyword>
<dbReference type="GO" id="GO:1900376">
    <property type="term" value="P:regulation of secondary metabolite biosynthetic process"/>
    <property type="evidence" value="ECO:0007669"/>
    <property type="project" value="TreeGrafter"/>
</dbReference>
<dbReference type="GO" id="GO:0008270">
    <property type="term" value="F:zinc ion binding"/>
    <property type="evidence" value="ECO:0007669"/>
    <property type="project" value="TreeGrafter"/>
</dbReference>
<dbReference type="GO" id="GO:0000976">
    <property type="term" value="F:transcription cis-regulatory region binding"/>
    <property type="evidence" value="ECO:0007669"/>
    <property type="project" value="TreeGrafter"/>
</dbReference>
<feature type="binding site" evidence="1">
    <location>
        <position position="102"/>
    </location>
    <ligand>
        <name>Zn(2+)</name>
        <dbReference type="ChEBI" id="CHEBI:29105"/>
    </ligand>
</feature>
<accession>A0A4Y1WP41</accession>
<evidence type="ECO:0000313" key="2">
    <source>
        <dbReference type="EMBL" id="BBL02880.1"/>
    </source>
</evidence>
<keyword evidence="1" id="KW-0479">Metal-binding</keyword>
<dbReference type="SUPFAM" id="SSF46785">
    <property type="entry name" value="Winged helix' DNA-binding domain"/>
    <property type="match status" value="1"/>
</dbReference>
<keyword evidence="3" id="KW-1185">Reference proteome</keyword>
<dbReference type="KEGG" id="acou:A5CBH24_01930"/>
<name>A0A4Y1WP41_9BACT</name>
<evidence type="ECO:0000313" key="3">
    <source>
        <dbReference type="Proteomes" id="UP000318946"/>
    </source>
</evidence>
<gene>
    <name evidence="2" type="ORF">A5CBH24_01930</name>
</gene>
<dbReference type="InterPro" id="IPR036388">
    <property type="entry name" value="WH-like_DNA-bd_sf"/>
</dbReference>
<protein>
    <submittedName>
        <fullName evidence="2">Transcriptional regulator</fullName>
    </submittedName>
</protein>
<dbReference type="InterPro" id="IPR002481">
    <property type="entry name" value="FUR"/>
</dbReference>
<dbReference type="Proteomes" id="UP000318946">
    <property type="component" value="Chromosome"/>
</dbReference>
<comment type="cofactor">
    <cofactor evidence="1">
        <name>Zn(2+)</name>
        <dbReference type="ChEBI" id="CHEBI:29105"/>
    </cofactor>
    <text evidence="1">Binds 1 zinc ion per subunit.</text>
</comment>
<dbReference type="EMBL" id="AP019735">
    <property type="protein sequence ID" value="BBL02880.1"/>
    <property type="molecule type" value="Genomic_DNA"/>
</dbReference>
<feature type="binding site" evidence="1">
    <location>
        <position position="138"/>
    </location>
    <ligand>
        <name>Zn(2+)</name>
        <dbReference type="ChEBI" id="CHEBI:29105"/>
    </ligand>
</feature>
<dbReference type="RefSeq" id="WP_019131048.1">
    <property type="nucleotide sequence ID" value="NZ_AP019735.1"/>
</dbReference>
<organism evidence="2 3">
    <name type="scientific">Alistipes communis</name>
    <dbReference type="NCBI Taxonomy" id="2585118"/>
    <lineage>
        <taxon>Bacteria</taxon>
        <taxon>Pseudomonadati</taxon>
        <taxon>Bacteroidota</taxon>
        <taxon>Bacteroidia</taxon>
        <taxon>Bacteroidales</taxon>
        <taxon>Rikenellaceae</taxon>
        <taxon>Alistipes</taxon>
    </lineage>
</organism>
<dbReference type="PANTHER" id="PTHR33202">
    <property type="entry name" value="ZINC UPTAKE REGULATION PROTEIN"/>
    <property type="match status" value="1"/>
</dbReference>
<dbReference type="PANTHER" id="PTHR33202:SF22">
    <property type="entry name" value="HYDROGEN PEROXIDE SENSITIVE REPRESSOR"/>
    <property type="match status" value="1"/>
</dbReference>
<reference evidence="3" key="1">
    <citation type="submission" date="2019-06" db="EMBL/GenBank/DDBJ databases">
        <title>Alistipes onderdonkii subsp. vulgaris subsp. nov., Alistipes dispar sp. nov. and Alistipes communis sp. nov., isolated from human faeces, and creation of Alistipes onderdonkii subsp. onderdonkii subsp. nov.</title>
        <authorList>
            <person name="Sakamoto M."/>
            <person name="Ikeyama N."/>
            <person name="Ogata Y."/>
            <person name="Suda W."/>
            <person name="Iino T."/>
            <person name="Hattori M."/>
            <person name="Ohkuma M."/>
        </authorList>
    </citation>
    <scope>NUCLEOTIDE SEQUENCE [LARGE SCALE GENOMIC DNA]</scope>
    <source>
        <strain evidence="3">5CBH24</strain>
    </source>
</reference>
<feature type="binding site" evidence="1">
    <location>
        <position position="99"/>
    </location>
    <ligand>
        <name>Zn(2+)</name>
        <dbReference type="ChEBI" id="CHEBI:29105"/>
    </ligand>
</feature>
<dbReference type="OrthoDB" id="594893at2"/>
<dbReference type="Gene3D" id="1.10.10.10">
    <property type="entry name" value="Winged helix-like DNA-binding domain superfamily/Winged helix DNA-binding domain"/>
    <property type="match status" value="1"/>
</dbReference>
<dbReference type="InterPro" id="IPR036390">
    <property type="entry name" value="WH_DNA-bd_sf"/>
</dbReference>
<feature type="binding site" evidence="1">
    <location>
        <position position="135"/>
    </location>
    <ligand>
        <name>Zn(2+)</name>
        <dbReference type="ChEBI" id="CHEBI:29105"/>
    </ligand>
</feature>
<dbReference type="GO" id="GO:0045892">
    <property type="term" value="P:negative regulation of DNA-templated transcription"/>
    <property type="evidence" value="ECO:0007669"/>
    <property type="project" value="TreeGrafter"/>
</dbReference>
<sequence length="144" mass="16678">METNRPDYTETLTRHGIRPTAVRLLIYKTALRFHDTFSMSELEDALESVDKSTVFRTLSLFAARHLLHEIEDGSGSTKYCICRNDRPCGIDELHCHFHCEACRKTFCLDYTHIPAVRYPAGFEVRQIDYLLKGLCPDCRAKRHV</sequence>
<dbReference type="GO" id="GO:0003700">
    <property type="term" value="F:DNA-binding transcription factor activity"/>
    <property type="evidence" value="ECO:0007669"/>
    <property type="project" value="InterPro"/>
</dbReference>
<evidence type="ECO:0000256" key="1">
    <source>
        <dbReference type="PIRSR" id="PIRSR602481-1"/>
    </source>
</evidence>